<dbReference type="Proteomes" id="UP001401887">
    <property type="component" value="Unassembled WGS sequence"/>
</dbReference>
<feature type="domain" description="PD-(D/E)XK endonuclease-like" evidence="2">
    <location>
        <begin position="24"/>
        <end position="294"/>
    </location>
</feature>
<evidence type="ECO:0000259" key="2">
    <source>
        <dbReference type="Pfam" id="PF12705"/>
    </source>
</evidence>
<dbReference type="InterPro" id="IPR011604">
    <property type="entry name" value="PDDEXK-like_dom_sf"/>
</dbReference>
<name>A0ABP9W7X4_9DEIO</name>
<accession>A0ABP9W7X4</accession>
<organism evidence="3 4">
    <name type="scientific">Deinococcus carri</name>
    <dbReference type="NCBI Taxonomy" id="1211323"/>
    <lineage>
        <taxon>Bacteria</taxon>
        <taxon>Thermotogati</taxon>
        <taxon>Deinococcota</taxon>
        <taxon>Deinococci</taxon>
        <taxon>Deinococcales</taxon>
        <taxon>Deinococcaceae</taxon>
        <taxon>Deinococcus</taxon>
    </lineage>
</organism>
<reference evidence="3 4" key="1">
    <citation type="submission" date="2024-02" db="EMBL/GenBank/DDBJ databases">
        <title>Deinococcus carri NBRC 110142.</title>
        <authorList>
            <person name="Ichikawa N."/>
            <person name="Katano-Makiyama Y."/>
            <person name="Hidaka K."/>
        </authorList>
    </citation>
    <scope>NUCLEOTIDE SEQUENCE [LARGE SCALE GENOMIC DNA]</scope>
    <source>
        <strain evidence="3 4">NBRC 110142</strain>
    </source>
</reference>
<keyword evidence="4" id="KW-1185">Reference proteome</keyword>
<gene>
    <name evidence="3" type="ORF">Dcar01_01822</name>
</gene>
<evidence type="ECO:0000256" key="1">
    <source>
        <dbReference type="SAM" id="MobiDB-lite"/>
    </source>
</evidence>
<comment type="caution">
    <text evidence="3">The sequence shown here is derived from an EMBL/GenBank/DDBJ whole genome shotgun (WGS) entry which is preliminary data.</text>
</comment>
<proteinExistence type="predicted"/>
<evidence type="ECO:0000313" key="4">
    <source>
        <dbReference type="Proteomes" id="UP001401887"/>
    </source>
</evidence>
<dbReference type="Pfam" id="PF12705">
    <property type="entry name" value="PDDEXK_1"/>
    <property type="match status" value="1"/>
</dbReference>
<feature type="region of interest" description="Disordered" evidence="1">
    <location>
        <begin position="393"/>
        <end position="414"/>
    </location>
</feature>
<dbReference type="Gene3D" id="3.90.320.10">
    <property type="match status" value="1"/>
</dbReference>
<evidence type="ECO:0000313" key="3">
    <source>
        <dbReference type="EMBL" id="GAA5513096.1"/>
    </source>
</evidence>
<dbReference type="EMBL" id="BAABRP010000005">
    <property type="protein sequence ID" value="GAA5513096.1"/>
    <property type="molecule type" value="Genomic_DNA"/>
</dbReference>
<protein>
    <recommendedName>
        <fullName evidence="2">PD-(D/E)XK endonuclease-like domain-containing protein</fullName>
    </recommendedName>
</protein>
<sequence>MTTPGRGRLPLLPPALTAVPAPPTFSPSTFAALVRCPLSQVHGLKGTELLAPDAAAIFGTILHETVTRLSWGFPTGVTEDAAALAEFDRVVAETEASVQREWPGAGLVPLRTAVGRTVWRRGRARLLKWAGEAEAAGTRAGGRGASSPADVRHPSALVATREIPYGREQSVRVPSLRLSGRPDLIERGTDVVHVTDLKSGAVTDEDGDIRSAHVDQLRLYALMLEEIEPGVRVRLWLHGAERVEVPWTDRDRAELRERLGHLVDLLPRGGSVRAEALAKPGRHCRACRIRHRCPGYRKEAPVWWRATSSLHPVAPFDIWGTPVAPDGPTPGTGRFALRDAAGRSVLVAGVPEALAGSLERGESIWFFGLQPAETLPLHGEYNHPRNFRLAESEKRGGTGTSAVFRGLPVSEEHV</sequence>
<dbReference type="InterPro" id="IPR038726">
    <property type="entry name" value="PDDEXK_AddAB-type"/>
</dbReference>